<dbReference type="CDD" id="cd00093">
    <property type="entry name" value="HTH_XRE"/>
    <property type="match status" value="1"/>
</dbReference>
<dbReference type="Gene3D" id="1.10.260.40">
    <property type="entry name" value="lambda repressor-like DNA-binding domains"/>
    <property type="match status" value="1"/>
</dbReference>
<organism evidence="2 3">
    <name type="scientific">Luteolibacter algae</name>
    <dbReference type="NCBI Taxonomy" id="454151"/>
    <lineage>
        <taxon>Bacteria</taxon>
        <taxon>Pseudomonadati</taxon>
        <taxon>Verrucomicrobiota</taxon>
        <taxon>Verrucomicrobiia</taxon>
        <taxon>Verrucomicrobiales</taxon>
        <taxon>Verrucomicrobiaceae</taxon>
        <taxon>Luteolibacter</taxon>
    </lineage>
</organism>
<protein>
    <submittedName>
        <fullName evidence="2">Helix-turn-helix domain-containing protein</fullName>
    </submittedName>
</protein>
<sequence length="300" mass="33261">MSDPSADKILQALVKVLRVEREAKGLNYEELGAVTGLHRTTLGLYERGERCPTIEAALQIAEALSMPLSSLIRKAEESAESGRVSEEFITRREVPLGNFRNGSELRSCLGLSPDAVRAAILDCYNTLDTIDQQLVAHGAEPMARLVELANLSSMIGNLLGAGLASASNGLYRRNRPHAYPDLIPQNSDYDDLEIKVALEKNKPKGHLPKAGNYITFRYVLCNDSGEFISGKENRGLRVFIWEVKVGRIRESDFDLSNTEGDSGKTAVIKTAVFNAMPLIYFDPDLLPYARRQDRRYPGFN</sequence>
<proteinExistence type="predicted"/>
<keyword evidence="3" id="KW-1185">Reference proteome</keyword>
<dbReference type="SUPFAM" id="SSF47413">
    <property type="entry name" value="lambda repressor-like DNA-binding domains"/>
    <property type="match status" value="1"/>
</dbReference>
<feature type="domain" description="HTH cro/C1-type" evidence="1">
    <location>
        <begin position="17"/>
        <end position="71"/>
    </location>
</feature>
<dbReference type="RefSeq" id="WP_386820752.1">
    <property type="nucleotide sequence ID" value="NZ_JBHUIT010000029.1"/>
</dbReference>
<gene>
    <name evidence="2" type="ORF">ACFSSA_12300</name>
</gene>
<dbReference type="InterPro" id="IPR010982">
    <property type="entry name" value="Lambda_DNA-bd_dom_sf"/>
</dbReference>
<evidence type="ECO:0000313" key="2">
    <source>
        <dbReference type="EMBL" id="MFD2257456.1"/>
    </source>
</evidence>
<evidence type="ECO:0000259" key="1">
    <source>
        <dbReference type="PROSITE" id="PS50943"/>
    </source>
</evidence>
<reference evidence="3" key="1">
    <citation type="journal article" date="2019" name="Int. J. Syst. Evol. Microbiol.">
        <title>The Global Catalogue of Microorganisms (GCM) 10K type strain sequencing project: providing services to taxonomists for standard genome sequencing and annotation.</title>
        <authorList>
            <consortium name="The Broad Institute Genomics Platform"/>
            <consortium name="The Broad Institute Genome Sequencing Center for Infectious Disease"/>
            <person name="Wu L."/>
            <person name="Ma J."/>
        </authorList>
    </citation>
    <scope>NUCLEOTIDE SEQUENCE [LARGE SCALE GENOMIC DNA]</scope>
    <source>
        <strain evidence="3">CGMCC 4.7106</strain>
    </source>
</reference>
<dbReference type="EMBL" id="JBHUIT010000029">
    <property type="protein sequence ID" value="MFD2257456.1"/>
    <property type="molecule type" value="Genomic_DNA"/>
</dbReference>
<accession>A0ABW5D9Q6</accession>
<dbReference type="InterPro" id="IPR001387">
    <property type="entry name" value="Cro/C1-type_HTH"/>
</dbReference>
<evidence type="ECO:0000313" key="3">
    <source>
        <dbReference type="Proteomes" id="UP001597375"/>
    </source>
</evidence>
<dbReference type="SMART" id="SM00530">
    <property type="entry name" value="HTH_XRE"/>
    <property type="match status" value="1"/>
</dbReference>
<dbReference type="PROSITE" id="PS50943">
    <property type="entry name" value="HTH_CROC1"/>
    <property type="match status" value="1"/>
</dbReference>
<dbReference type="Pfam" id="PF01381">
    <property type="entry name" value="HTH_3"/>
    <property type="match status" value="1"/>
</dbReference>
<dbReference type="Proteomes" id="UP001597375">
    <property type="component" value="Unassembled WGS sequence"/>
</dbReference>
<name>A0ABW5D9Q6_9BACT</name>
<comment type="caution">
    <text evidence="2">The sequence shown here is derived from an EMBL/GenBank/DDBJ whole genome shotgun (WGS) entry which is preliminary data.</text>
</comment>